<keyword evidence="3 5" id="KW-0378">Hydrolase</keyword>
<evidence type="ECO:0000256" key="1">
    <source>
        <dbReference type="ARBA" id="ARBA00001526"/>
    </source>
</evidence>
<feature type="domain" description="Beta-lactamase-related" evidence="7">
    <location>
        <begin position="158"/>
        <end position="467"/>
    </location>
</feature>
<feature type="transmembrane region" description="Helical" evidence="6">
    <location>
        <begin position="5"/>
        <end position="22"/>
    </location>
</feature>
<dbReference type="PROSITE" id="PS00336">
    <property type="entry name" value="BETA_LACTAMASE_C"/>
    <property type="match status" value="1"/>
</dbReference>
<dbReference type="PANTHER" id="PTHR46825">
    <property type="entry name" value="D-ALANYL-D-ALANINE-CARBOXYPEPTIDASE/ENDOPEPTIDASE AMPH"/>
    <property type="match status" value="1"/>
</dbReference>
<keyword evidence="6" id="KW-1133">Transmembrane helix</keyword>
<dbReference type="Proteomes" id="UP001162741">
    <property type="component" value="Chromosome"/>
</dbReference>
<feature type="transmembrane region" description="Helical" evidence="6">
    <location>
        <begin position="28"/>
        <end position="46"/>
    </location>
</feature>
<protein>
    <recommendedName>
        <fullName evidence="5">Beta-lactamase</fullName>
        <ecNumber evidence="5">3.5.2.6</ecNumber>
    </recommendedName>
</protein>
<evidence type="ECO:0000256" key="6">
    <source>
        <dbReference type="SAM" id="Phobius"/>
    </source>
</evidence>
<evidence type="ECO:0000256" key="3">
    <source>
        <dbReference type="ARBA" id="ARBA00022801"/>
    </source>
</evidence>
<dbReference type="Pfam" id="PF00144">
    <property type="entry name" value="Beta-lactamase"/>
    <property type="match status" value="1"/>
</dbReference>
<dbReference type="Gene3D" id="3.40.710.10">
    <property type="entry name" value="DD-peptidase/beta-lactamase superfamily"/>
    <property type="match status" value="1"/>
</dbReference>
<feature type="transmembrane region" description="Helical" evidence="6">
    <location>
        <begin position="66"/>
        <end position="84"/>
    </location>
</feature>
<feature type="transmembrane region" description="Helical" evidence="6">
    <location>
        <begin position="90"/>
        <end position="107"/>
    </location>
</feature>
<dbReference type="InterPro" id="IPR001586">
    <property type="entry name" value="Beta-lactam_class-C_AS"/>
</dbReference>
<dbReference type="InterPro" id="IPR001466">
    <property type="entry name" value="Beta-lactam-related"/>
</dbReference>
<accession>A0ABY6J9B2</accession>
<evidence type="ECO:0000256" key="5">
    <source>
        <dbReference type="RuleBase" id="RU361140"/>
    </source>
</evidence>
<dbReference type="Pfam" id="PF04342">
    <property type="entry name" value="DMT_6"/>
    <property type="match status" value="1"/>
</dbReference>
<evidence type="ECO:0000259" key="7">
    <source>
        <dbReference type="Pfam" id="PF00144"/>
    </source>
</evidence>
<dbReference type="SUPFAM" id="SSF56601">
    <property type="entry name" value="beta-lactamase/transpeptidase-like"/>
    <property type="match status" value="1"/>
</dbReference>
<comment type="similarity">
    <text evidence="2 5">Belongs to the class-C beta-lactamase family.</text>
</comment>
<dbReference type="PANTHER" id="PTHR46825:SF8">
    <property type="entry name" value="BETA-LACTAMASE-RELATED"/>
    <property type="match status" value="1"/>
</dbReference>
<gene>
    <name evidence="8" type="ORF">MKQ68_08660</name>
</gene>
<evidence type="ECO:0000313" key="8">
    <source>
        <dbReference type="EMBL" id="UYQ95167.1"/>
    </source>
</evidence>
<evidence type="ECO:0000256" key="4">
    <source>
        <dbReference type="ARBA" id="ARBA00023251"/>
    </source>
</evidence>
<dbReference type="RefSeq" id="WP_264282946.1">
    <property type="nucleotide sequence ID" value="NZ_CP107006.1"/>
</dbReference>
<sequence>MRTVILLLVSNVFMTFAWYGHLKHNNTALWKAILVSWGIAFFEYCFQVPANRYGFLDGINSFQLKMIQEVITLTVFCIFAVLYLKESLRWNYLIAFGLLLGAVYFMFKKMIMRVLQRLAGLALLAVALPTLAQDTTATRTDNPLQTTLDRHVDSLARAYFRQPNVVGGVSIGVVRNGRHFIYNYGEVKKGLGQLPDSNTVYEIGSLSKTFTATLFALAVNEKKMRINDPVNKYLPDSIPLLQYRDTVVTLLHLVNHTSGLPRLPSNIFQTADVTNPYAKYSTDLLFAFLKNYQLIRAAGTKYEYSNLAPGLMSTILGRQAGKPFAQLLQEKITRPLRMNSTAVTLTPAMAARFASGYDAEGRATEPWTFGEIAGLGGIRSTVSDIVRFVEANIGDAPPALKKAMTLCRTETFNDPQAIVGLAWHIGVPSGHRFYHHNGGTGGFASYTAFDPVEKIGVTVLCNRAQQNNIGQQLMKWMYGL</sequence>
<name>A0ABY6J9B2_9BACT</name>
<keyword evidence="6" id="KW-0472">Membrane</keyword>
<proteinExistence type="inferred from homology"/>
<dbReference type="InterPro" id="IPR050491">
    <property type="entry name" value="AmpC-like"/>
</dbReference>
<comment type="catalytic activity">
    <reaction evidence="1 5">
        <text>a beta-lactam + H2O = a substituted beta-amino acid</text>
        <dbReference type="Rhea" id="RHEA:20401"/>
        <dbReference type="ChEBI" id="CHEBI:15377"/>
        <dbReference type="ChEBI" id="CHEBI:35627"/>
        <dbReference type="ChEBI" id="CHEBI:140347"/>
        <dbReference type="EC" id="3.5.2.6"/>
    </reaction>
</comment>
<organism evidence="8 9">
    <name type="scientific">Chitinophaga horti</name>
    <dbReference type="NCBI Taxonomy" id="2920382"/>
    <lineage>
        <taxon>Bacteria</taxon>
        <taxon>Pseudomonadati</taxon>
        <taxon>Bacteroidota</taxon>
        <taxon>Chitinophagia</taxon>
        <taxon>Chitinophagales</taxon>
        <taxon>Chitinophagaceae</taxon>
        <taxon>Chitinophaga</taxon>
    </lineage>
</organism>
<dbReference type="EC" id="3.5.2.6" evidence="5"/>
<dbReference type="EMBL" id="CP107006">
    <property type="protein sequence ID" value="UYQ95167.1"/>
    <property type="molecule type" value="Genomic_DNA"/>
</dbReference>
<keyword evidence="6" id="KW-0812">Transmembrane</keyword>
<keyword evidence="9" id="KW-1185">Reference proteome</keyword>
<keyword evidence="4 5" id="KW-0046">Antibiotic resistance</keyword>
<reference evidence="8" key="1">
    <citation type="submission" date="2022-10" db="EMBL/GenBank/DDBJ databases">
        <title>Chitinophaga sp. nov., isolated from soil.</title>
        <authorList>
            <person name="Jeon C.O."/>
        </authorList>
    </citation>
    <scope>NUCLEOTIDE SEQUENCE</scope>
    <source>
        <strain evidence="8">R8</strain>
    </source>
</reference>
<dbReference type="InterPro" id="IPR012338">
    <property type="entry name" value="Beta-lactam/transpept-like"/>
</dbReference>
<dbReference type="InterPro" id="IPR007437">
    <property type="entry name" value="DUF486"/>
</dbReference>
<evidence type="ECO:0000313" key="9">
    <source>
        <dbReference type="Proteomes" id="UP001162741"/>
    </source>
</evidence>
<evidence type="ECO:0000256" key="2">
    <source>
        <dbReference type="ARBA" id="ARBA00007840"/>
    </source>
</evidence>